<evidence type="ECO:0000256" key="3">
    <source>
        <dbReference type="PROSITE-ProRule" id="PRU01131"/>
    </source>
</evidence>
<dbReference type="OrthoDB" id="1927223at2759"/>
<evidence type="ECO:0000313" key="6">
    <source>
        <dbReference type="Proteomes" id="UP000324897"/>
    </source>
</evidence>
<feature type="non-terminal residue" evidence="5">
    <location>
        <position position="1"/>
    </location>
</feature>
<evidence type="ECO:0000259" key="4">
    <source>
        <dbReference type="PROSITE" id="PS51795"/>
    </source>
</evidence>
<dbReference type="AlphaFoldDB" id="A0A5J9TGA4"/>
<evidence type="ECO:0000256" key="1">
    <source>
        <dbReference type="ARBA" id="ARBA00009374"/>
    </source>
</evidence>
<dbReference type="GO" id="GO:0046872">
    <property type="term" value="F:metal ion binding"/>
    <property type="evidence" value="ECO:0007669"/>
    <property type="project" value="UniProtKB-KW"/>
</dbReference>
<keyword evidence="2" id="KW-0479">Metal-binding</keyword>
<dbReference type="PROSITE" id="PS51795">
    <property type="entry name" value="ZF_FLZ"/>
    <property type="match status" value="1"/>
</dbReference>
<protein>
    <recommendedName>
        <fullName evidence="4">FLZ-type domain-containing protein</fullName>
    </recommendedName>
</protein>
<feature type="domain" description="FLZ-type" evidence="4">
    <location>
        <begin position="92"/>
        <end position="136"/>
    </location>
</feature>
<evidence type="ECO:0000256" key="2">
    <source>
        <dbReference type="ARBA" id="ARBA00022723"/>
    </source>
</evidence>
<dbReference type="PANTHER" id="PTHR47847:SF2">
    <property type="entry name" value="FCS-LIKE ZINC FINGER 17-RELATED"/>
    <property type="match status" value="1"/>
</dbReference>
<gene>
    <name evidence="5" type="ORF">EJB05_43150</name>
</gene>
<proteinExistence type="inferred from homology"/>
<comment type="caution">
    <text evidence="5">The sequence shown here is derived from an EMBL/GenBank/DDBJ whole genome shotgun (WGS) entry which is preliminary data.</text>
</comment>
<dbReference type="InterPro" id="IPR007650">
    <property type="entry name" value="Zf-FLZ_dom"/>
</dbReference>
<comment type="similarity">
    <text evidence="1">Belongs to the FLZ family.</text>
</comment>
<sequence>MLLRRQRSIFHLGEEGGDDCRGAEHVKIKDRSTRHLGESRNQGPRRQERDAVVGLRILVTQQRQHARATPSHIVLKQMVLPTPAARGHHACGFLRSCFRCRRELSPDKDVYMYRGDQGFCSQECRWRQILKDEAREREAMFKKHRRGLSVQHHLGSRSSAAPAVRATPGRLLAVA</sequence>
<name>A0A5J9TGA4_9POAL</name>
<dbReference type="Proteomes" id="UP000324897">
    <property type="component" value="Chromosome 3"/>
</dbReference>
<dbReference type="InterPro" id="IPR044181">
    <property type="entry name" value="FLZ17/18"/>
</dbReference>
<dbReference type="Pfam" id="PF04570">
    <property type="entry name" value="zf-FLZ"/>
    <property type="match status" value="1"/>
</dbReference>
<accession>A0A5J9TGA4</accession>
<dbReference type="EMBL" id="RWGY01000039">
    <property type="protein sequence ID" value="TVU09661.1"/>
    <property type="molecule type" value="Genomic_DNA"/>
</dbReference>
<evidence type="ECO:0000313" key="5">
    <source>
        <dbReference type="EMBL" id="TVU09661.1"/>
    </source>
</evidence>
<keyword evidence="6" id="KW-1185">Reference proteome</keyword>
<organism evidence="5 6">
    <name type="scientific">Eragrostis curvula</name>
    <name type="common">weeping love grass</name>
    <dbReference type="NCBI Taxonomy" id="38414"/>
    <lineage>
        <taxon>Eukaryota</taxon>
        <taxon>Viridiplantae</taxon>
        <taxon>Streptophyta</taxon>
        <taxon>Embryophyta</taxon>
        <taxon>Tracheophyta</taxon>
        <taxon>Spermatophyta</taxon>
        <taxon>Magnoliopsida</taxon>
        <taxon>Liliopsida</taxon>
        <taxon>Poales</taxon>
        <taxon>Poaceae</taxon>
        <taxon>PACMAD clade</taxon>
        <taxon>Chloridoideae</taxon>
        <taxon>Eragrostideae</taxon>
        <taxon>Eragrostidinae</taxon>
        <taxon>Eragrostis</taxon>
    </lineage>
</organism>
<reference evidence="5 6" key="1">
    <citation type="journal article" date="2019" name="Sci. Rep.">
        <title>A high-quality genome of Eragrostis curvula grass provides insights into Poaceae evolution and supports new strategies to enhance forage quality.</title>
        <authorList>
            <person name="Carballo J."/>
            <person name="Santos B.A.C.M."/>
            <person name="Zappacosta D."/>
            <person name="Garbus I."/>
            <person name="Selva J.P."/>
            <person name="Gallo C.A."/>
            <person name="Diaz A."/>
            <person name="Albertini E."/>
            <person name="Caccamo M."/>
            <person name="Echenique V."/>
        </authorList>
    </citation>
    <scope>NUCLEOTIDE SEQUENCE [LARGE SCALE GENOMIC DNA]</scope>
    <source>
        <strain evidence="6">cv. Victoria</strain>
        <tissue evidence="5">Leaf</tissue>
    </source>
</reference>
<dbReference type="PANTHER" id="PTHR47847">
    <property type="entry name" value="FCS-LIKE ZINC FINGER 17"/>
    <property type="match status" value="1"/>
</dbReference>
<feature type="zinc finger region" description="FLZ-type" evidence="3">
    <location>
        <begin position="92"/>
        <end position="136"/>
    </location>
</feature>
<dbReference type="Gramene" id="TVU09661">
    <property type="protein sequence ID" value="TVU09661"/>
    <property type="gene ID" value="EJB05_43150"/>
</dbReference>